<evidence type="ECO:0000313" key="3">
    <source>
        <dbReference type="Proteomes" id="UP000289738"/>
    </source>
</evidence>
<accession>A0A445CS71</accession>
<comment type="caution">
    <text evidence="2">The sequence shown here is derived from an EMBL/GenBank/DDBJ whole genome shotgun (WGS) entry which is preliminary data.</text>
</comment>
<sequence>MVVEVHDVVPLKRKFSKHDEKITSESSNPLVSCQPARNPPPNPVQGATHKNVTRLANFMKFVSTSGFKIKSNSDPVHFHFIEQKNVTPTSLPFPTQFSASRHNSSGVGGSSYPSSQTPIQSSPNL</sequence>
<dbReference type="EMBL" id="SDMP01000006">
    <property type="protein sequence ID" value="RYR53767.1"/>
    <property type="molecule type" value="Genomic_DNA"/>
</dbReference>
<name>A0A445CS71_ARAHY</name>
<proteinExistence type="predicted"/>
<feature type="region of interest" description="Disordered" evidence="1">
    <location>
        <begin position="88"/>
        <end position="125"/>
    </location>
</feature>
<gene>
    <name evidence="2" type="ORF">Ahy_A06g029004</name>
</gene>
<reference evidence="2 3" key="1">
    <citation type="submission" date="2019-01" db="EMBL/GenBank/DDBJ databases">
        <title>Sequencing of cultivated peanut Arachis hypogaea provides insights into genome evolution and oil improvement.</title>
        <authorList>
            <person name="Chen X."/>
        </authorList>
    </citation>
    <scope>NUCLEOTIDE SEQUENCE [LARGE SCALE GENOMIC DNA]</scope>
    <source>
        <strain evidence="3">cv. Fuhuasheng</strain>
        <tissue evidence="2">Leaves</tissue>
    </source>
</reference>
<dbReference type="Proteomes" id="UP000289738">
    <property type="component" value="Chromosome A06"/>
</dbReference>
<evidence type="ECO:0000313" key="2">
    <source>
        <dbReference type="EMBL" id="RYR53767.1"/>
    </source>
</evidence>
<feature type="compositionally biased region" description="Polar residues" evidence="1">
    <location>
        <begin position="116"/>
        <end position="125"/>
    </location>
</feature>
<protein>
    <submittedName>
        <fullName evidence="2">Uncharacterized protein</fullName>
    </submittedName>
</protein>
<dbReference type="AlphaFoldDB" id="A0A445CS71"/>
<feature type="region of interest" description="Disordered" evidence="1">
    <location>
        <begin position="17"/>
        <end position="48"/>
    </location>
</feature>
<feature type="compositionally biased region" description="Polar residues" evidence="1">
    <location>
        <begin position="88"/>
        <end position="103"/>
    </location>
</feature>
<keyword evidence="3" id="KW-1185">Reference proteome</keyword>
<evidence type="ECO:0000256" key="1">
    <source>
        <dbReference type="SAM" id="MobiDB-lite"/>
    </source>
</evidence>
<organism evidence="2 3">
    <name type="scientific">Arachis hypogaea</name>
    <name type="common">Peanut</name>
    <dbReference type="NCBI Taxonomy" id="3818"/>
    <lineage>
        <taxon>Eukaryota</taxon>
        <taxon>Viridiplantae</taxon>
        <taxon>Streptophyta</taxon>
        <taxon>Embryophyta</taxon>
        <taxon>Tracheophyta</taxon>
        <taxon>Spermatophyta</taxon>
        <taxon>Magnoliopsida</taxon>
        <taxon>eudicotyledons</taxon>
        <taxon>Gunneridae</taxon>
        <taxon>Pentapetalae</taxon>
        <taxon>rosids</taxon>
        <taxon>fabids</taxon>
        <taxon>Fabales</taxon>
        <taxon>Fabaceae</taxon>
        <taxon>Papilionoideae</taxon>
        <taxon>50 kb inversion clade</taxon>
        <taxon>dalbergioids sensu lato</taxon>
        <taxon>Dalbergieae</taxon>
        <taxon>Pterocarpus clade</taxon>
        <taxon>Arachis</taxon>
    </lineage>
</organism>